<evidence type="ECO:0000313" key="2">
    <source>
        <dbReference type="EMBL" id="CEG38724.1"/>
    </source>
</evidence>
<dbReference type="EMBL" id="CCYD01000322">
    <property type="protein sequence ID" value="CEG38724.1"/>
    <property type="molecule type" value="Genomic_DNA"/>
</dbReference>
<keyword evidence="3" id="KW-1185">Reference proteome</keyword>
<dbReference type="RefSeq" id="XP_024575093.1">
    <property type="nucleotide sequence ID" value="XM_024724191.1"/>
</dbReference>
<dbReference type="GeneID" id="36403836"/>
<proteinExistence type="predicted"/>
<dbReference type="AlphaFoldDB" id="A0A0P1ADY8"/>
<evidence type="ECO:0000256" key="1">
    <source>
        <dbReference type="SAM" id="MobiDB-lite"/>
    </source>
</evidence>
<evidence type="ECO:0000313" key="3">
    <source>
        <dbReference type="Proteomes" id="UP000054928"/>
    </source>
</evidence>
<protein>
    <submittedName>
        <fullName evidence="2">Uncharacterized protein</fullName>
    </submittedName>
</protein>
<organism evidence="2 3">
    <name type="scientific">Plasmopara halstedii</name>
    <name type="common">Downy mildew of sunflower</name>
    <dbReference type="NCBI Taxonomy" id="4781"/>
    <lineage>
        <taxon>Eukaryota</taxon>
        <taxon>Sar</taxon>
        <taxon>Stramenopiles</taxon>
        <taxon>Oomycota</taxon>
        <taxon>Peronosporomycetes</taxon>
        <taxon>Peronosporales</taxon>
        <taxon>Peronosporaceae</taxon>
        <taxon>Plasmopara</taxon>
    </lineage>
</organism>
<accession>A0A0P1ADY8</accession>
<dbReference type="Proteomes" id="UP000054928">
    <property type="component" value="Unassembled WGS sequence"/>
</dbReference>
<feature type="region of interest" description="Disordered" evidence="1">
    <location>
        <begin position="1"/>
        <end position="34"/>
    </location>
</feature>
<sequence>MFEREDASTPTANQRVDPLPSEQQKHKTMRGDPIVSKRLQQTAEQLQAAIQRVRKRKEFVCNIDEESSEKSWQLSPTVLLSPEQDEVHSEVDKLKSNDTSVASDSVSHTPTTEAVDALDQAGILEIESHEALEKMQQDVKRQRHEIQVICELLVRAIHNITDVVVDVVNDEAANVLVCTAAAATGVSLETDNNEATLQLVPEKVEELIDLWDDGLVSWREKNLEEKHQLTMAFTEFEDECLARMKTNESLHKFAHERHVLESNQCQMYYEDYTSGITQKLESADNVNISLRNRVTDLSFLLTKSAAANARPVVSDAATETIDNSDILQNQMLNLAACAKSSDLHALRCEVELTEQVQRANELEARLFMLLEENEQRKCYQEFTNTSVNISHTVDMYQQKLNLLEGRVQDVQDQVACDHEQAEYEKAKWVLEKQHHREKYNEVLDTSVKVLKVLIIREKLLKKNERLQKRMNRKCQRKQTELMNQGEKLQGIATELMRRSAMMLLILQKLSVLKSDMNQLHDSWTMPAKPVLLMNTIKRLKKIKAELGQHDWTLNANSKGDSVAEML</sequence>
<name>A0A0P1ADY8_PLAHL</name>
<reference evidence="3" key="1">
    <citation type="submission" date="2014-09" db="EMBL/GenBank/DDBJ databases">
        <authorList>
            <person name="Sharma Rahul"/>
            <person name="Thines Marco"/>
        </authorList>
    </citation>
    <scope>NUCLEOTIDE SEQUENCE [LARGE SCALE GENOMIC DNA]</scope>
</reference>
<dbReference type="OrthoDB" id="167940at2759"/>
<dbReference type="OMA" id="VQMKSMI"/>